<accession>A0A811SGL7</accession>
<reference evidence="2" key="1">
    <citation type="submission" date="2020-10" db="EMBL/GenBank/DDBJ databases">
        <authorList>
            <person name="Han B."/>
            <person name="Lu T."/>
            <person name="Zhao Q."/>
            <person name="Huang X."/>
            <person name="Zhao Y."/>
        </authorList>
    </citation>
    <scope>NUCLEOTIDE SEQUENCE</scope>
</reference>
<dbReference type="InterPro" id="IPR053253">
    <property type="entry name" value="Sex_diff_modulator"/>
</dbReference>
<feature type="region of interest" description="Disordered" evidence="1">
    <location>
        <begin position="1"/>
        <end position="140"/>
    </location>
</feature>
<keyword evidence="3" id="KW-1185">Reference proteome</keyword>
<feature type="compositionally biased region" description="Pro residues" evidence="1">
    <location>
        <begin position="103"/>
        <end position="119"/>
    </location>
</feature>
<dbReference type="AlphaFoldDB" id="A0A811SGL7"/>
<evidence type="ECO:0000313" key="3">
    <source>
        <dbReference type="Proteomes" id="UP000604825"/>
    </source>
</evidence>
<name>A0A811SGL7_9POAL</name>
<dbReference type="PANTHER" id="PTHR33087:SF38">
    <property type="entry name" value="OS10G0201600 PROTEIN"/>
    <property type="match status" value="1"/>
</dbReference>
<protein>
    <submittedName>
        <fullName evidence="2">Uncharacterized protein</fullName>
    </submittedName>
</protein>
<proteinExistence type="predicted"/>
<sequence>MEPGSSSWRSWADEVEEEGHAAAAGLNPNATPFFGSTARSGPNFPGIDPNAEPFSPASGSYGARLSFTDSEASDGSEPDSPPPAGKGKEPAPAGGSTSVPHCCAPPTPDTSVPELPPAQEPITDDSIPGRSASDGRRHSGLVVVPRSTKLEAAERDLGLALVAVIAGTRPQVSPAMMRDYLATYLGIVDATDLEAVLYTRVPNPPFHLIWHRWRRTSLASASSFCYRVLVGMTHVPLHARSVAMAQTILGQACAWIVPAPPEVAPVDDDREFFVAAWCLHPWLISDEESIFVPEPRARVPGDALDLRADESVLHGFLGLRYRVRLRIVECQDWNTPPPSLEGGLVGGDPDDDDSDDSNFNRRHPGMDRGDDYTRGPRLRRFTNANDDAPRLGGRRETTFMPRQCITVGSVRCPLVSFERVVVGPRSLVRPPSPQTQPSLSASHTARYSADQEPVPLLLDHAEHSRTPAANISSNPLLQDFCDDAHLLGSGPTVEPQHGFLGSLLGSDLSLLEAPRSVQLTPQLAVCASPRNHQVDDTTAPSTPMADVPAVQPATVCASLGNHQGGDTSAPLPPLADAPVVQPAARTAASVASFIDSLKLPLEEPLVCTPPRARTAKNVDDD</sequence>
<feature type="compositionally biased region" description="Basic and acidic residues" evidence="1">
    <location>
        <begin position="364"/>
        <end position="374"/>
    </location>
</feature>
<gene>
    <name evidence="2" type="ORF">NCGR_LOCUS64661</name>
</gene>
<dbReference type="Proteomes" id="UP000604825">
    <property type="component" value="Unassembled WGS sequence"/>
</dbReference>
<comment type="caution">
    <text evidence="2">The sequence shown here is derived from an EMBL/GenBank/DDBJ whole genome shotgun (WGS) entry which is preliminary data.</text>
</comment>
<dbReference type="PANTHER" id="PTHR33087">
    <property type="entry name" value="OS07G0539200 PROTEIN"/>
    <property type="match status" value="1"/>
</dbReference>
<feature type="region of interest" description="Disordered" evidence="1">
    <location>
        <begin position="338"/>
        <end position="394"/>
    </location>
</feature>
<organism evidence="2 3">
    <name type="scientific">Miscanthus lutarioriparius</name>
    <dbReference type="NCBI Taxonomy" id="422564"/>
    <lineage>
        <taxon>Eukaryota</taxon>
        <taxon>Viridiplantae</taxon>
        <taxon>Streptophyta</taxon>
        <taxon>Embryophyta</taxon>
        <taxon>Tracheophyta</taxon>
        <taxon>Spermatophyta</taxon>
        <taxon>Magnoliopsida</taxon>
        <taxon>Liliopsida</taxon>
        <taxon>Poales</taxon>
        <taxon>Poaceae</taxon>
        <taxon>PACMAD clade</taxon>
        <taxon>Panicoideae</taxon>
        <taxon>Andropogonodae</taxon>
        <taxon>Andropogoneae</taxon>
        <taxon>Saccharinae</taxon>
        <taxon>Miscanthus</taxon>
    </lineage>
</organism>
<dbReference type="OrthoDB" id="696508at2759"/>
<evidence type="ECO:0000313" key="2">
    <source>
        <dbReference type="EMBL" id="CAD6340563.1"/>
    </source>
</evidence>
<evidence type="ECO:0000256" key="1">
    <source>
        <dbReference type="SAM" id="MobiDB-lite"/>
    </source>
</evidence>
<dbReference type="EMBL" id="CAJGYO010000019">
    <property type="protein sequence ID" value="CAD6340563.1"/>
    <property type="molecule type" value="Genomic_DNA"/>
</dbReference>